<protein>
    <submittedName>
        <fullName evidence="1">17525_t:CDS:1</fullName>
    </submittedName>
</protein>
<dbReference type="Proteomes" id="UP000789366">
    <property type="component" value="Unassembled WGS sequence"/>
</dbReference>
<accession>A0ACA9R0D1</accession>
<name>A0ACA9R0D1_9GLOM</name>
<sequence>IIKEKNKIEIYLQEIVKEKNKIEEKSQLIINMLTEKNKELETKISYYENNSNNLM</sequence>
<evidence type="ECO:0000313" key="2">
    <source>
        <dbReference type="Proteomes" id="UP000789366"/>
    </source>
</evidence>
<feature type="non-terminal residue" evidence="1">
    <location>
        <position position="55"/>
    </location>
</feature>
<feature type="non-terminal residue" evidence="1">
    <location>
        <position position="1"/>
    </location>
</feature>
<dbReference type="EMBL" id="CAJVPW010054430">
    <property type="protein sequence ID" value="CAG8771648.1"/>
    <property type="molecule type" value="Genomic_DNA"/>
</dbReference>
<proteinExistence type="predicted"/>
<organism evidence="1 2">
    <name type="scientific">Cetraspora pellucida</name>
    <dbReference type="NCBI Taxonomy" id="1433469"/>
    <lineage>
        <taxon>Eukaryota</taxon>
        <taxon>Fungi</taxon>
        <taxon>Fungi incertae sedis</taxon>
        <taxon>Mucoromycota</taxon>
        <taxon>Glomeromycotina</taxon>
        <taxon>Glomeromycetes</taxon>
        <taxon>Diversisporales</taxon>
        <taxon>Gigasporaceae</taxon>
        <taxon>Cetraspora</taxon>
    </lineage>
</organism>
<reference evidence="1" key="1">
    <citation type="submission" date="2021-06" db="EMBL/GenBank/DDBJ databases">
        <authorList>
            <person name="Kallberg Y."/>
            <person name="Tangrot J."/>
            <person name="Rosling A."/>
        </authorList>
    </citation>
    <scope>NUCLEOTIDE SEQUENCE</scope>
    <source>
        <strain evidence="1">28 12/20/2015</strain>
    </source>
</reference>
<gene>
    <name evidence="1" type="ORF">SPELUC_LOCUS15818</name>
</gene>
<evidence type="ECO:0000313" key="1">
    <source>
        <dbReference type="EMBL" id="CAG8771648.1"/>
    </source>
</evidence>
<keyword evidence="2" id="KW-1185">Reference proteome</keyword>
<comment type="caution">
    <text evidence="1">The sequence shown here is derived from an EMBL/GenBank/DDBJ whole genome shotgun (WGS) entry which is preliminary data.</text>
</comment>